<dbReference type="InterPro" id="IPR019175">
    <property type="entry name" value="Prp31_C"/>
</dbReference>
<feature type="domain" description="Nop" evidence="5">
    <location>
        <begin position="1"/>
        <end position="42"/>
    </location>
</feature>
<dbReference type="EMBL" id="BRYB01006424">
    <property type="protein sequence ID" value="GMI57257.1"/>
    <property type="molecule type" value="Genomic_DNA"/>
</dbReference>
<evidence type="ECO:0000256" key="4">
    <source>
        <dbReference type="SAM" id="MobiDB-lite"/>
    </source>
</evidence>
<dbReference type="Proteomes" id="UP001165060">
    <property type="component" value="Unassembled WGS sequence"/>
</dbReference>
<dbReference type="Pfam" id="PF09785">
    <property type="entry name" value="Prp31_C"/>
    <property type="match status" value="1"/>
</dbReference>
<name>A0ABQ6NDF5_9STRA</name>
<evidence type="ECO:0000256" key="1">
    <source>
        <dbReference type="ARBA" id="ARBA00004123"/>
    </source>
</evidence>
<feature type="non-terminal residue" evidence="6">
    <location>
        <position position="1"/>
    </location>
</feature>
<dbReference type="Gene3D" id="1.10.246.90">
    <property type="entry name" value="Nop domain"/>
    <property type="match status" value="1"/>
</dbReference>
<sequence>TGKLLCNKVALAARCDASGAKDASVGQKFYEEIRGKVRKMEEPDEGRLKKALPKPIMESSKKRGGRKVRAAKARFKETEIHKLANKRSFGLVNGEYGDDAMGMDMGMLGSARANGALRVDNKGTQKAKISNSKMAQKKRANHMNGGKSATDGFSTSVVFSSTQGLELVNPEAEKKRKLDEANKKWFSQDAGFMSAMPGKR</sequence>
<evidence type="ECO:0000256" key="2">
    <source>
        <dbReference type="ARBA" id="ARBA00023242"/>
    </source>
</evidence>
<proteinExistence type="predicted"/>
<dbReference type="PANTHER" id="PTHR13904">
    <property type="entry name" value="PRE-MRNA SPLICING FACTOR PRP31"/>
    <property type="match status" value="1"/>
</dbReference>
<dbReference type="PANTHER" id="PTHR13904:SF0">
    <property type="entry name" value="U4_U6 SMALL NUCLEAR RIBONUCLEOPROTEIN PRP31"/>
    <property type="match status" value="1"/>
</dbReference>
<keyword evidence="7" id="KW-1185">Reference proteome</keyword>
<comment type="caution">
    <text evidence="6">The sequence shown here is derived from an EMBL/GenBank/DDBJ whole genome shotgun (WGS) entry which is preliminary data.</text>
</comment>
<comment type="subcellular location">
    <subcellularLocation>
        <location evidence="1">Nucleus</location>
    </subcellularLocation>
</comment>
<dbReference type="SUPFAM" id="SSF89124">
    <property type="entry name" value="Nop domain"/>
    <property type="match status" value="1"/>
</dbReference>
<accession>A0ABQ6NDF5</accession>
<dbReference type="InterPro" id="IPR036070">
    <property type="entry name" value="Nop_dom_sf"/>
</dbReference>
<evidence type="ECO:0000313" key="6">
    <source>
        <dbReference type="EMBL" id="GMI57257.1"/>
    </source>
</evidence>
<evidence type="ECO:0000313" key="7">
    <source>
        <dbReference type="Proteomes" id="UP001165060"/>
    </source>
</evidence>
<protein>
    <recommendedName>
        <fullName evidence="5">Nop domain-containing protein</fullName>
    </recommendedName>
</protein>
<dbReference type="PROSITE" id="PS51358">
    <property type="entry name" value="NOP"/>
    <property type="match status" value="1"/>
</dbReference>
<reference evidence="6 7" key="1">
    <citation type="journal article" date="2023" name="Commun. Biol.">
        <title>Genome analysis of Parmales, the sister group of diatoms, reveals the evolutionary specialization of diatoms from phago-mixotrophs to photoautotrophs.</title>
        <authorList>
            <person name="Ban H."/>
            <person name="Sato S."/>
            <person name="Yoshikawa S."/>
            <person name="Yamada K."/>
            <person name="Nakamura Y."/>
            <person name="Ichinomiya M."/>
            <person name="Sato N."/>
            <person name="Blanc-Mathieu R."/>
            <person name="Endo H."/>
            <person name="Kuwata A."/>
            <person name="Ogata H."/>
        </authorList>
    </citation>
    <scope>NUCLEOTIDE SEQUENCE [LARGE SCALE GENOMIC DNA]</scope>
</reference>
<dbReference type="InterPro" id="IPR042239">
    <property type="entry name" value="Nop_C"/>
</dbReference>
<dbReference type="InterPro" id="IPR002687">
    <property type="entry name" value="Nop_dom"/>
</dbReference>
<feature type="region of interest" description="Disordered" evidence="4">
    <location>
        <begin position="41"/>
        <end position="72"/>
    </location>
</feature>
<evidence type="ECO:0000256" key="3">
    <source>
        <dbReference type="ARBA" id="ARBA00023274"/>
    </source>
</evidence>
<evidence type="ECO:0000259" key="5">
    <source>
        <dbReference type="PROSITE" id="PS51358"/>
    </source>
</evidence>
<feature type="compositionally biased region" description="Basic residues" evidence="4">
    <location>
        <begin position="62"/>
        <end position="72"/>
    </location>
</feature>
<keyword evidence="3" id="KW-0687">Ribonucleoprotein</keyword>
<dbReference type="InterPro" id="IPR027105">
    <property type="entry name" value="Prp31"/>
</dbReference>
<keyword evidence="2" id="KW-0539">Nucleus</keyword>
<gene>
    <name evidence="6" type="ORF">TeGR_g393</name>
</gene>
<organism evidence="6 7">
    <name type="scientific">Tetraparma gracilis</name>
    <dbReference type="NCBI Taxonomy" id="2962635"/>
    <lineage>
        <taxon>Eukaryota</taxon>
        <taxon>Sar</taxon>
        <taxon>Stramenopiles</taxon>
        <taxon>Ochrophyta</taxon>
        <taxon>Bolidophyceae</taxon>
        <taxon>Parmales</taxon>
        <taxon>Triparmaceae</taxon>
        <taxon>Tetraparma</taxon>
    </lineage>
</organism>